<dbReference type="AlphaFoldDB" id="A0AAD8J887"/>
<evidence type="ECO:0000256" key="1">
    <source>
        <dbReference type="ARBA" id="ARBA00004613"/>
    </source>
</evidence>
<reference evidence="8" key="1">
    <citation type="submission" date="2023-02" db="EMBL/GenBank/DDBJ databases">
        <title>Genome of toxic invasive species Heracleum sosnowskyi carries increased number of genes despite the absence of recent whole-genome duplications.</title>
        <authorList>
            <person name="Schelkunov M."/>
            <person name="Shtratnikova V."/>
            <person name="Makarenko M."/>
            <person name="Klepikova A."/>
            <person name="Omelchenko D."/>
            <person name="Novikova G."/>
            <person name="Obukhova E."/>
            <person name="Bogdanov V."/>
            <person name="Penin A."/>
            <person name="Logacheva M."/>
        </authorList>
    </citation>
    <scope>NUCLEOTIDE SEQUENCE</scope>
    <source>
        <strain evidence="8">Hsosn_3</strain>
        <tissue evidence="8">Leaf</tissue>
    </source>
</reference>
<name>A0AAD8J887_9APIA</name>
<dbReference type="InterPro" id="IPR001087">
    <property type="entry name" value="GDSL"/>
</dbReference>
<keyword evidence="5" id="KW-0378">Hydrolase</keyword>
<keyword evidence="3" id="KW-0964">Secreted</keyword>
<evidence type="ECO:0000313" key="8">
    <source>
        <dbReference type="EMBL" id="KAK1397645.1"/>
    </source>
</evidence>
<evidence type="ECO:0000256" key="4">
    <source>
        <dbReference type="ARBA" id="ARBA00022729"/>
    </source>
</evidence>
<comment type="subcellular location">
    <subcellularLocation>
        <location evidence="1">Secreted</location>
    </subcellularLocation>
</comment>
<dbReference type="Pfam" id="PF00657">
    <property type="entry name" value="Lipase_GDSL"/>
    <property type="match status" value="1"/>
</dbReference>
<dbReference type="GO" id="GO:0005576">
    <property type="term" value="C:extracellular region"/>
    <property type="evidence" value="ECO:0007669"/>
    <property type="project" value="UniProtKB-SubCell"/>
</dbReference>
<dbReference type="EMBL" id="JAUIZM010000002">
    <property type="protein sequence ID" value="KAK1397645.1"/>
    <property type="molecule type" value="Genomic_DNA"/>
</dbReference>
<accession>A0AAD8J887</accession>
<dbReference type="GO" id="GO:0016042">
    <property type="term" value="P:lipid catabolic process"/>
    <property type="evidence" value="ECO:0007669"/>
    <property type="project" value="UniProtKB-KW"/>
</dbReference>
<keyword evidence="9" id="KW-1185">Reference proteome</keyword>
<dbReference type="InterPro" id="IPR051238">
    <property type="entry name" value="GDSL_esterase/lipase"/>
</dbReference>
<dbReference type="InterPro" id="IPR036514">
    <property type="entry name" value="SGNH_hydro_sf"/>
</dbReference>
<dbReference type="PANTHER" id="PTHR45650">
    <property type="entry name" value="GDSL-LIKE LIPASE/ACYLHYDROLASE-RELATED"/>
    <property type="match status" value="1"/>
</dbReference>
<gene>
    <name evidence="8" type="ORF">POM88_007508</name>
</gene>
<keyword evidence="7" id="KW-0443">Lipid metabolism</keyword>
<reference evidence="8" key="2">
    <citation type="submission" date="2023-05" db="EMBL/GenBank/DDBJ databases">
        <authorList>
            <person name="Schelkunov M.I."/>
        </authorList>
    </citation>
    <scope>NUCLEOTIDE SEQUENCE</scope>
    <source>
        <strain evidence="8">Hsosn_3</strain>
        <tissue evidence="8">Leaf</tissue>
    </source>
</reference>
<dbReference type="Proteomes" id="UP001237642">
    <property type="component" value="Unassembled WGS sequence"/>
</dbReference>
<sequence>MGVFGRGFWYSLQSSGLLVWGFSGQIVVVFEDLVDGEKLGQPHYAVPFLAPNTTGRILLHRVNYASGGGGIMNATGRIFVNMLSMDIQIDYFNITRKQIDKLLGASKARDFIMKKSIFSVTVGSNDFLNNYLLPVLSIGARVSESPDAFIDDFLNQFKGQLTVMRFVKLF</sequence>
<comment type="similarity">
    <text evidence="2">Belongs to the 'GDSL' lipolytic enzyme family.</text>
</comment>
<keyword evidence="4" id="KW-0732">Signal</keyword>
<protein>
    <submittedName>
        <fullName evidence="8">Uncharacterized protein</fullName>
    </submittedName>
</protein>
<evidence type="ECO:0000256" key="2">
    <source>
        <dbReference type="ARBA" id="ARBA00008668"/>
    </source>
</evidence>
<evidence type="ECO:0000256" key="3">
    <source>
        <dbReference type="ARBA" id="ARBA00022525"/>
    </source>
</evidence>
<evidence type="ECO:0000256" key="6">
    <source>
        <dbReference type="ARBA" id="ARBA00022963"/>
    </source>
</evidence>
<evidence type="ECO:0000256" key="5">
    <source>
        <dbReference type="ARBA" id="ARBA00022801"/>
    </source>
</evidence>
<proteinExistence type="inferred from homology"/>
<comment type="caution">
    <text evidence="8">The sequence shown here is derived from an EMBL/GenBank/DDBJ whole genome shotgun (WGS) entry which is preliminary data.</text>
</comment>
<dbReference type="Gene3D" id="3.40.50.1110">
    <property type="entry name" value="SGNH hydrolase"/>
    <property type="match status" value="1"/>
</dbReference>
<organism evidence="8 9">
    <name type="scientific">Heracleum sosnowskyi</name>
    <dbReference type="NCBI Taxonomy" id="360622"/>
    <lineage>
        <taxon>Eukaryota</taxon>
        <taxon>Viridiplantae</taxon>
        <taxon>Streptophyta</taxon>
        <taxon>Embryophyta</taxon>
        <taxon>Tracheophyta</taxon>
        <taxon>Spermatophyta</taxon>
        <taxon>Magnoliopsida</taxon>
        <taxon>eudicotyledons</taxon>
        <taxon>Gunneridae</taxon>
        <taxon>Pentapetalae</taxon>
        <taxon>asterids</taxon>
        <taxon>campanulids</taxon>
        <taxon>Apiales</taxon>
        <taxon>Apiaceae</taxon>
        <taxon>Apioideae</taxon>
        <taxon>apioid superclade</taxon>
        <taxon>Tordylieae</taxon>
        <taxon>Tordyliinae</taxon>
        <taxon>Heracleum</taxon>
    </lineage>
</organism>
<evidence type="ECO:0000313" key="9">
    <source>
        <dbReference type="Proteomes" id="UP001237642"/>
    </source>
</evidence>
<dbReference type="PANTHER" id="PTHR45650:SF90">
    <property type="entry name" value="OS07G0668300 PROTEIN"/>
    <property type="match status" value="1"/>
</dbReference>
<evidence type="ECO:0000256" key="7">
    <source>
        <dbReference type="ARBA" id="ARBA00023098"/>
    </source>
</evidence>
<dbReference type="GO" id="GO:0016788">
    <property type="term" value="F:hydrolase activity, acting on ester bonds"/>
    <property type="evidence" value="ECO:0007669"/>
    <property type="project" value="InterPro"/>
</dbReference>
<keyword evidence="6" id="KW-0442">Lipid degradation</keyword>